<sequence length="72" mass="8171">MRARVEDVVDFFAKCPRCGYHATATRTVRELDSGRIETEMRATCGLPCGWEQTVGAVPPPHRSPDTDRGHWW</sequence>
<comment type="caution">
    <text evidence="1">The sequence shown here is derived from an EMBL/GenBank/DDBJ whole genome shotgun (WGS) entry which is preliminary data.</text>
</comment>
<evidence type="ECO:0000313" key="2">
    <source>
        <dbReference type="Proteomes" id="UP000655751"/>
    </source>
</evidence>
<reference evidence="1" key="1">
    <citation type="submission" date="2020-11" db="EMBL/GenBank/DDBJ databases">
        <title>Nocardia NEAU-351.nov., a novel actinomycete isolated from the cow dung.</title>
        <authorList>
            <person name="Zhang X."/>
        </authorList>
    </citation>
    <scope>NUCLEOTIDE SEQUENCE</scope>
    <source>
        <strain evidence="1">NEAU-351</strain>
    </source>
</reference>
<evidence type="ECO:0000313" key="1">
    <source>
        <dbReference type="EMBL" id="MBH0779809.1"/>
    </source>
</evidence>
<keyword evidence="2" id="KW-1185">Reference proteome</keyword>
<organism evidence="1 2">
    <name type="scientific">Nocardia bovistercoris</name>
    <dbReference type="NCBI Taxonomy" id="2785916"/>
    <lineage>
        <taxon>Bacteria</taxon>
        <taxon>Bacillati</taxon>
        <taxon>Actinomycetota</taxon>
        <taxon>Actinomycetes</taxon>
        <taxon>Mycobacteriales</taxon>
        <taxon>Nocardiaceae</taxon>
        <taxon>Nocardia</taxon>
    </lineage>
</organism>
<protein>
    <submittedName>
        <fullName evidence="1">Uncharacterized protein</fullName>
    </submittedName>
</protein>
<accession>A0A931N5G2</accession>
<gene>
    <name evidence="1" type="ORF">IT779_26400</name>
</gene>
<dbReference type="EMBL" id="JADMLG010000012">
    <property type="protein sequence ID" value="MBH0779809.1"/>
    <property type="molecule type" value="Genomic_DNA"/>
</dbReference>
<dbReference type="AlphaFoldDB" id="A0A931N5G2"/>
<proteinExistence type="predicted"/>
<name>A0A931N5G2_9NOCA</name>
<dbReference type="RefSeq" id="WP_196152121.1">
    <property type="nucleotide sequence ID" value="NZ_JADMLG010000012.1"/>
</dbReference>
<dbReference type="Proteomes" id="UP000655751">
    <property type="component" value="Unassembled WGS sequence"/>
</dbReference>